<dbReference type="AlphaFoldDB" id="A0A384LJB7"/>
<dbReference type="Pfam" id="PF01661">
    <property type="entry name" value="Macro"/>
    <property type="match status" value="1"/>
</dbReference>
<dbReference type="EMBL" id="AOHU01000094">
    <property type="protein sequence ID" value="ELY27158.1"/>
    <property type="molecule type" value="Genomic_DNA"/>
</dbReference>
<dbReference type="InterPro" id="IPR043472">
    <property type="entry name" value="Macro_dom-like"/>
</dbReference>
<dbReference type="Gene3D" id="3.40.220.10">
    <property type="entry name" value="Leucine Aminopeptidase, subunit E, domain 1"/>
    <property type="match status" value="1"/>
</dbReference>
<evidence type="ECO:0000313" key="2">
    <source>
        <dbReference type="EMBL" id="ELY27158.1"/>
    </source>
</evidence>
<protein>
    <submittedName>
        <fullName evidence="2">NADH-dependent flavin oxidoreductase</fullName>
    </submittedName>
</protein>
<evidence type="ECO:0000259" key="1">
    <source>
        <dbReference type="PROSITE" id="PS51154"/>
    </source>
</evidence>
<reference evidence="2 3" key="2">
    <citation type="journal article" date="2014" name="PLoS Genet.">
        <title>Phylogenetically driven sequencing of extremely halophilic archaea reveals strategies for static and dynamic osmo-response.</title>
        <authorList>
            <person name="Becker E.A."/>
            <person name="Seitzer P.M."/>
            <person name="Tritt A."/>
            <person name="Larsen D."/>
            <person name="Krusor M."/>
            <person name="Yao A.I."/>
            <person name="Wu D."/>
            <person name="Madern D."/>
            <person name="Eisen J.A."/>
            <person name="Darling A.E."/>
            <person name="Facciotti M.T."/>
        </authorList>
    </citation>
    <scope>NUCLEOTIDE SEQUENCE [LARGE SCALE GENOMIC DNA]</scope>
    <source>
        <strain evidence="3">ATCC 29605 / DSM 3757 / JCM 8879 / NBRC 14742 / NCIMB 2012 / VKM B-1768 / DS2</strain>
    </source>
</reference>
<feature type="domain" description="Macro" evidence="1">
    <location>
        <begin position="1"/>
        <end position="203"/>
    </location>
</feature>
<dbReference type="Proteomes" id="UP000011532">
    <property type="component" value="Unassembled WGS sequence"/>
</dbReference>
<comment type="caution">
    <text evidence="2">The sequence shown here is derived from an EMBL/GenBank/DDBJ whole genome shotgun (WGS) entry which is preliminary data.</text>
</comment>
<dbReference type="SUPFAM" id="SSF52949">
    <property type="entry name" value="Macro domain-like"/>
    <property type="match status" value="1"/>
</dbReference>
<dbReference type="GeneID" id="8925776"/>
<name>A0A384LJB7_HALVD</name>
<evidence type="ECO:0000313" key="3">
    <source>
        <dbReference type="Proteomes" id="UP000011532"/>
    </source>
</evidence>
<proteinExistence type="predicted"/>
<dbReference type="SMART" id="SM00506">
    <property type="entry name" value="A1pp"/>
    <property type="match status" value="1"/>
</dbReference>
<gene>
    <name evidence="2" type="ORF">C498_13971</name>
</gene>
<organism evidence="2 3">
    <name type="scientific">Haloferax volcanii (strain ATCC 29605 / DSM 3757 / JCM 8879 / NBRC 14742 / NCIMB 2012 / VKM B-1768 / DS2)</name>
    <name type="common">Halobacterium volcanii</name>
    <dbReference type="NCBI Taxonomy" id="309800"/>
    <lineage>
        <taxon>Archaea</taxon>
        <taxon>Methanobacteriati</taxon>
        <taxon>Methanobacteriota</taxon>
        <taxon>Stenosarchaea group</taxon>
        <taxon>Halobacteria</taxon>
        <taxon>Halobacteriales</taxon>
        <taxon>Haloferacaceae</taxon>
        <taxon>Haloferax</taxon>
    </lineage>
</organism>
<accession>A0A384LJB7</accession>
<reference evidence="3" key="1">
    <citation type="submission" date="2012-11" db="EMBL/GenBank/DDBJ databases">
        <authorList>
            <person name="Becker E.A."/>
            <person name="Seitzer P."/>
            <person name="Tritt A."/>
            <person name="Larsen D."/>
            <person name="Yao A."/>
            <person name="Wu D."/>
            <person name="Darling A."/>
            <person name="Eisen J.A."/>
            <person name="Facciotti M.T."/>
        </authorList>
    </citation>
    <scope>NUCLEOTIDE SEQUENCE [LARGE SCALE GENOMIC DNA]</scope>
    <source>
        <strain evidence="3">ATCC 29605 / DSM 3757 / JCM 8879 / NBRC 14742 / NCIMB 2012 / VKM B-1768 / DS2</strain>
    </source>
</reference>
<dbReference type="SMR" id="A0A384LJB7"/>
<sequence>MNFTVVQGDIAAQSADALVNAAGTSLRMGSGVAGALRRGGGPELNEAAMAKGPIDLGAVAVTDAFDLDAEVVIHAAAMPHDGDGQATAASIRDAVSVPVLCEGGIRERGEIDRLLGDACDAVGMARPFYAEPEPPARLLGRDVSADTRVVCENCNNCAVPQATGAPGVCRTPAVLARAGTLRMEGAYDTDAETADADEADPEG</sequence>
<dbReference type="OrthoDB" id="15450at2157"/>
<dbReference type="SUPFAM" id="SSF51395">
    <property type="entry name" value="FMN-linked oxidoreductases"/>
    <property type="match status" value="1"/>
</dbReference>
<dbReference type="InterPro" id="IPR002589">
    <property type="entry name" value="Macro_dom"/>
</dbReference>
<dbReference type="RefSeq" id="WP_004043984.1">
    <property type="nucleotide sequence ID" value="NC_013967.1"/>
</dbReference>
<dbReference type="PROSITE" id="PS51154">
    <property type="entry name" value="MACRO"/>
    <property type="match status" value="1"/>
</dbReference>